<dbReference type="InterPro" id="IPR017441">
    <property type="entry name" value="Protein_kinase_ATP_BS"/>
</dbReference>
<evidence type="ECO:0000313" key="15">
    <source>
        <dbReference type="Proteomes" id="UP001234178"/>
    </source>
</evidence>
<evidence type="ECO:0000259" key="12">
    <source>
        <dbReference type="PROSITE" id="PS50132"/>
    </source>
</evidence>
<dbReference type="PRINTS" id="PR00717">
    <property type="entry name" value="GPCRKINASE"/>
</dbReference>
<evidence type="ECO:0000256" key="6">
    <source>
        <dbReference type="ARBA" id="ARBA00022777"/>
    </source>
</evidence>
<dbReference type="PROSITE" id="PS51285">
    <property type="entry name" value="AGC_KINASE_CTER"/>
    <property type="match status" value="1"/>
</dbReference>
<feature type="domain" description="Protein kinase" evidence="11">
    <location>
        <begin position="191"/>
        <end position="454"/>
    </location>
</feature>
<dbReference type="SUPFAM" id="SSF56112">
    <property type="entry name" value="Protein kinase-like (PK-like)"/>
    <property type="match status" value="1"/>
</dbReference>
<dbReference type="Gene3D" id="1.10.167.10">
    <property type="entry name" value="Regulator of G-protein Signalling 4, domain 2"/>
    <property type="match status" value="1"/>
</dbReference>
<dbReference type="InterPro" id="IPR000239">
    <property type="entry name" value="GPCR_kinase"/>
</dbReference>
<dbReference type="SMART" id="SM00220">
    <property type="entry name" value="S_TKc"/>
    <property type="match status" value="1"/>
</dbReference>
<protein>
    <recommendedName>
        <fullName evidence="9">G protein-coupled receptor kinase</fullName>
        <ecNumber evidence="9">2.7.11.-</ecNumber>
    </recommendedName>
</protein>
<dbReference type="EMBL" id="JAOYFB010000001">
    <property type="protein sequence ID" value="KAK4002559.1"/>
    <property type="molecule type" value="Genomic_DNA"/>
</dbReference>
<dbReference type="CDD" id="cd08747">
    <property type="entry name" value="RGS_GRK2_GRK3"/>
    <property type="match status" value="1"/>
</dbReference>
<comment type="similarity">
    <text evidence="2 9">Belongs to the protein kinase superfamily. AGC Ser/Thr protein kinase family. GPRK subfamily.</text>
</comment>
<dbReference type="PROSITE" id="PS50132">
    <property type="entry name" value="RGS"/>
    <property type="match status" value="1"/>
</dbReference>
<feature type="domain" description="RGS" evidence="12">
    <location>
        <begin position="54"/>
        <end position="175"/>
    </location>
</feature>
<name>A0ABQ9YPS0_9CRUS</name>
<evidence type="ECO:0000256" key="3">
    <source>
        <dbReference type="ARBA" id="ARBA00022527"/>
    </source>
</evidence>
<dbReference type="InterPro" id="IPR001849">
    <property type="entry name" value="PH_domain"/>
</dbReference>
<keyword evidence="3 9" id="KW-0723">Serine/threonine-protein kinase</keyword>
<feature type="binding site" evidence="8">
    <location>
        <position position="220"/>
    </location>
    <ligand>
        <name>ATP</name>
        <dbReference type="ChEBI" id="CHEBI:30616"/>
    </ligand>
</feature>
<feature type="domain" description="AGC-kinase C-terminal" evidence="13">
    <location>
        <begin position="455"/>
        <end position="522"/>
    </location>
</feature>
<dbReference type="SMART" id="SM00133">
    <property type="entry name" value="S_TK_X"/>
    <property type="match status" value="1"/>
</dbReference>
<dbReference type="PANTHER" id="PTHR24355">
    <property type="entry name" value="G PROTEIN-COUPLED RECEPTOR KINASE/RIBOSOMAL PROTEIN S6 KINASE"/>
    <property type="match status" value="1"/>
</dbReference>
<evidence type="ECO:0000256" key="9">
    <source>
        <dbReference type="RuleBase" id="RU000308"/>
    </source>
</evidence>
<sequence>MADLEAVLADVSYLMAMEKSKCTPAARASKKIILPDPSVRSVTQKYLEKIGEVNFDKIFNQRLGFLLFKQYCEEVSDEPIPQLAFYEEIKRYEKLETTEERRKLAREIYDNFIMKELLSHTHTYSKDSVAHVQKYLTKNEVPVHLFEPYIDEIFVRLRGDIFRKFVESDKYTRFCQWKNLELNIQLTMNDFSVHRIIGRGGFGEVYGCRKADTGKMYAMKCLDKKRIKMKQGETLALNERIMLSLVSTGADCPFIVCMTYAFHTPDKLCFVLDLMNGGDLHYHLSQHGVFNEQEMRFYAAEVILGLEHMHRRFIVYRDLKPANILLDEHGHVRISDLGLACDFSKKKPHASVGTHGYMAPEVLSKGTAYDSSADWFSFGCMLYKLLKGHSPFRQHKTKDKHEIDRMTLTMNVELPDNFSNELRTLLEGLLHRDVDKRLGCRGRGAEEVKSHPFFLGVDWQQVYMQKYPPPLVPPRGEVNAADAFDIGSFDEEDTKGYKLTEKDQELYQNFPLVISERWQAEVSDTVFETINQEADKAEAKKKSKHRKFDLDEKDSDCILHGYIKKLGGPFASAWQTRYARLYPNRLELHYESSSTKPELVLMDHVEEINSELTTFKGEQSILLRTKEGGRVVLTNQDEIGLKEWLHSLRTAHKGSVELLANMARKAGKIYGTDMDANNRQLTLHNSPLASRSTNGT</sequence>
<dbReference type="PROSITE" id="PS50011">
    <property type="entry name" value="PROTEIN_KINASE_DOM"/>
    <property type="match status" value="1"/>
</dbReference>
<dbReference type="InterPro" id="IPR016137">
    <property type="entry name" value="RGS"/>
</dbReference>
<evidence type="ECO:0000256" key="1">
    <source>
        <dbReference type="ARBA" id="ARBA00001256"/>
    </source>
</evidence>
<dbReference type="InterPro" id="IPR008271">
    <property type="entry name" value="Ser/Thr_kinase_AS"/>
</dbReference>
<dbReference type="PROSITE" id="PS00107">
    <property type="entry name" value="PROTEIN_KINASE_ATP"/>
    <property type="match status" value="1"/>
</dbReference>
<evidence type="ECO:0000259" key="13">
    <source>
        <dbReference type="PROSITE" id="PS51285"/>
    </source>
</evidence>
<keyword evidence="6 9" id="KW-0418">Kinase</keyword>
<dbReference type="Proteomes" id="UP001234178">
    <property type="component" value="Unassembled WGS sequence"/>
</dbReference>
<dbReference type="PROSITE" id="PS50003">
    <property type="entry name" value="PH_DOMAIN"/>
    <property type="match status" value="1"/>
</dbReference>
<dbReference type="InterPro" id="IPR044926">
    <property type="entry name" value="RGS_subdomain_2"/>
</dbReference>
<evidence type="ECO:0000256" key="4">
    <source>
        <dbReference type="ARBA" id="ARBA00022679"/>
    </source>
</evidence>
<gene>
    <name evidence="14" type="ORF">OUZ56_004378</name>
</gene>
<reference evidence="14 15" key="1">
    <citation type="journal article" date="2023" name="Nucleic Acids Res.">
        <title>The hologenome of Daphnia magna reveals possible DNA methylation and microbiome-mediated evolution of the host genome.</title>
        <authorList>
            <person name="Chaturvedi A."/>
            <person name="Li X."/>
            <person name="Dhandapani V."/>
            <person name="Marshall H."/>
            <person name="Kissane S."/>
            <person name="Cuenca-Cambronero M."/>
            <person name="Asole G."/>
            <person name="Calvet F."/>
            <person name="Ruiz-Romero M."/>
            <person name="Marangio P."/>
            <person name="Guigo R."/>
            <person name="Rago D."/>
            <person name="Mirbahai L."/>
            <person name="Eastwood N."/>
            <person name="Colbourne J.K."/>
            <person name="Zhou J."/>
            <person name="Mallon E."/>
            <person name="Orsini L."/>
        </authorList>
    </citation>
    <scope>NUCLEOTIDE SEQUENCE [LARGE SCALE GENOMIC DNA]</scope>
    <source>
        <strain evidence="14">LRV0_1</strain>
    </source>
</reference>
<dbReference type="InterPro" id="IPR000961">
    <property type="entry name" value="AGC-kinase_C"/>
</dbReference>
<evidence type="ECO:0000256" key="7">
    <source>
        <dbReference type="ARBA" id="ARBA00022840"/>
    </source>
</evidence>
<dbReference type="SMART" id="SM00315">
    <property type="entry name" value="RGS"/>
    <property type="match status" value="1"/>
</dbReference>
<dbReference type="PANTHER" id="PTHR24355:SF18">
    <property type="entry name" value="G PROTEIN-COUPLED RECEPTOR KINASE"/>
    <property type="match status" value="1"/>
</dbReference>
<keyword evidence="7 8" id="KW-0067">ATP-binding</keyword>
<organism evidence="14 15">
    <name type="scientific">Daphnia magna</name>
    <dbReference type="NCBI Taxonomy" id="35525"/>
    <lineage>
        <taxon>Eukaryota</taxon>
        <taxon>Metazoa</taxon>
        <taxon>Ecdysozoa</taxon>
        <taxon>Arthropoda</taxon>
        <taxon>Crustacea</taxon>
        <taxon>Branchiopoda</taxon>
        <taxon>Diplostraca</taxon>
        <taxon>Cladocera</taxon>
        <taxon>Anomopoda</taxon>
        <taxon>Daphniidae</taxon>
        <taxon>Daphnia</taxon>
    </lineage>
</organism>
<dbReference type="EC" id="2.7.11.-" evidence="9"/>
<dbReference type="Pfam" id="PF00069">
    <property type="entry name" value="Pkinase"/>
    <property type="match status" value="1"/>
</dbReference>
<feature type="domain" description="PH" evidence="10">
    <location>
        <begin position="556"/>
        <end position="653"/>
    </location>
</feature>
<comment type="catalytic activity">
    <reaction evidence="1">
        <text>[G-protein-coupled receptor] + ATP = [G-protein-coupled receptor]-phosphate + ADP + H(+)</text>
        <dbReference type="Rhea" id="RHEA:12008"/>
        <dbReference type="Rhea" id="RHEA-COMP:11260"/>
        <dbReference type="Rhea" id="RHEA-COMP:11261"/>
        <dbReference type="ChEBI" id="CHEBI:15378"/>
        <dbReference type="ChEBI" id="CHEBI:30616"/>
        <dbReference type="ChEBI" id="CHEBI:43176"/>
        <dbReference type="ChEBI" id="CHEBI:68546"/>
        <dbReference type="ChEBI" id="CHEBI:456216"/>
        <dbReference type="EC" id="2.7.11.16"/>
    </reaction>
</comment>
<dbReference type="InterPro" id="IPR000719">
    <property type="entry name" value="Prot_kinase_dom"/>
</dbReference>
<keyword evidence="5 8" id="KW-0547">Nucleotide-binding</keyword>
<accession>A0ABQ9YPS0</accession>
<proteinExistence type="inferred from homology"/>
<dbReference type="InterPro" id="IPR011993">
    <property type="entry name" value="PH-like_dom_sf"/>
</dbReference>
<evidence type="ECO:0000259" key="11">
    <source>
        <dbReference type="PROSITE" id="PS50011"/>
    </source>
</evidence>
<comment type="caution">
    <text evidence="14">The sequence shown here is derived from an EMBL/GenBank/DDBJ whole genome shotgun (WGS) entry which is preliminary data.</text>
</comment>
<evidence type="ECO:0000313" key="14">
    <source>
        <dbReference type="EMBL" id="KAK4002559.1"/>
    </source>
</evidence>
<keyword evidence="15" id="KW-1185">Reference proteome</keyword>
<dbReference type="SUPFAM" id="SSF48097">
    <property type="entry name" value="Regulator of G-protein signaling, RGS"/>
    <property type="match status" value="1"/>
</dbReference>
<dbReference type="Gene3D" id="1.10.510.10">
    <property type="entry name" value="Transferase(Phosphotransferase) domain 1"/>
    <property type="match status" value="1"/>
</dbReference>
<evidence type="ECO:0000259" key="10">
    <source>
        <dbReference type="PROSITE" id="PS50003"/>
    </source>
</evidence>
<dbReference type="InterPro" id="IPR036305">
    <property type="entry name" value="RGS_sf"/>
</dbReference>
<dbReference type="SMART" id="SM00233">
    <property type="entry name" value="PH"/>
    <property type="match status" value="1"/>
</dbReference>
<dbReference type="PROSITE" id="PS00108">
    <property type="entry name" value="PROTEIN_KINASE_ST"/>
    <property type="match status" value="1"/>
</dbReference>
<dbReference type="Pfam" id="PF00615">
    <property type="entry name" value="RGS"/>
    <property type="match status" value="1"/>
</dbReference>
<evidence type="ECO:0000256" key="8">
    <source>
        <dbReference type="PROSITE-ProRule" id="PRU10141"/>
    </source>
</evidence>
<evidence type="ECO:0000256" key="5">
    <source>
        <dbReference type="ARBA" id="ARBA00022741"/>
    </source>
</evidence>
<dbReference type="InterPro" id="IPR011009">
    <property type="entry name" value="Kinase-like_dom_sf"/>
</dbReference>
<dbReference type="Gene3D" id="3.30.200.20">
    <property type="entry name" value="Phosphorylase Kinase, domain 1"/>
    <property type="match status" value="1"/>
</dbReference>
<dbReference type="SUPFAM" id="SSF50729">
    <property type="entry name" value="PH domain-like"/>
    <property type="match status" value="1"/>
</dbReference>
<dbReference type="CDD" id="cd01240">
    <property type="entry name" value="PH_GRK2_subgroup"/>
    <property type="match status" value="1"/>
</dbReference>
<dbReference type="Gene3D" id="2.30.29.30">
    <property type="entry name" value="Pleckstrin-homology domain (PH domain)/Phosphotyrosine-binding domain (PTB)"/>
    <property type="match status" value="1"/>
</dbReference>
<evidence type="ECO:0000256" key="2">
    <source>
        <dbReference type="ARBA" id="ARBA00009793"/>
    </source>
</evidence>
<keyword evidence="4 9" id="KW-0808">Transferase</keyword>